<comment type="similarity">
    <text evidence="1">Belongs to the peptidase S28 family.</text>
</comment>
<accession>A0AAF0IMX7</accession>
<organism evidence="6 7">
    <name type="scientific">Emydomyces testavorans</name>
    <dbReference type="NCBI Taxonomy" id="2070801"/>
    <lineage>
        <taxon>Eukaryota</taxon>
        <taxon>Fungi</taxon>
        <taxon>Dikarya</taxon>
        <taxon>Ascomycota</taxon>
        <taxon>Pezizomycotina</taxon>
        <taxon>Eurotiomycetes</taxon>
        <taxon>Eurotiomycetidae</taxon>
        <taxon>Onygenales</taxon>
        <taxon>Nannizziopsiaceae</taxon>
        <taxon>Emydomyces</taxon>
    </lineage>
</organism>
<dbReference type="GO" id="GO:0070008">
    <property type="term" value="F:serine-type exopeptidase activity"/>
    <property type="evidence" value="ECO:0007669"/>
    <property type="project" value="InterPro"/>
</dbReference>
<protein>
    <submittedName>
        <fullName evidence="6">Uncharacterized protein</fullName>
    </submittedName>
</protein>
<dbReference type="EMBL" id="CP120630">
    <property type="protein sequence ID" value="WEW60269.1"/>
    <property type="molecule type" value="Genomic_DNA"/>
</dbReference>
<evidence type="ECO:0000313" key="7">
    <source>
        <dbReference type="Proteomes" id="UP001219355"/>
    </source>
</evidence>
<evidence type="ECO:0000256" key="1">
    <source>
        <dbReference type="ARBA" id="ARBA00011079"/>
    </source>
</evidence>
<dbReference type="SUPFAM" id="SSF53474">
    <property type="entry name" value="alpha/beta-Hydrolases"/>
    <property type="match status" value="1"/>
</dbReference>
<dbReference type="InterPro" id="IPR008758">
    <property type="entry name" value="Peptidase_S28"/>
</dbReference>
<evidence type="ECO:0000313" key="6">
    <source>
        <dbReference type="EMBL" id="WEW60269.1"/>
    </source>
</evidence>
<keyword evidence="4" id="KW-0378">Hydrolase</keyword>
<dbReference type="PANTHER" id="PTHR11010:SF109">
    <property type="entry name" value="PEPTIDASE, FAMILY S28, PUTATIVE (AFU_ORTHOLOGUE AFUA_4G03790)-RELATED"/>
    <property type="match status" value="1"/>
</dbReference>
<proteinExistence type="inferred from homology"/>
<dbReference type="Gene3D" id="3.40.50.1820">
    <property type="entry name" value="alpha/beta hydrolase"/>
    <property type="match status" value="2"/>
</dbReference>
<sequence length="544" mass="61802">MRFSYQLLGGTALTLLLGLASSFDARWMALQKKLEIAARLGLSAESVFDDPDSVQNAIARIDEGDIPAETIQIPNDHKNPRNGTYKNRFWVNDSKYKPGGPVFVYDAGEGFAQYDGVYHLKEKTSFFYRLLEEFHGVGIVWEHRYYGESFPFPRTHHYPAKNLRFLTFEQALADLPYFAKTFKRKTLRGVDLTPKSTPWIMVGGSYPGVRAAVTRNKYPDTIFAAFASSATVQNQLDVSFYFERVYNGLVAYGYGNCTKDIRAAYSYIDKELDHPDSAARVKRLFMGPSGEKKSNGEFAQALSYIYTEWQSYGPKGGLGVFCDFLETDPETNKTAPAEGWAPVKGAKAVAERFAKWDRLPTRIRAAFETNCKNPDDCDGMENATGESYTWQTCSEFGLFFLQNQHAIVSKYLTEEFFQNDCYKQIPDGLSSGYLPRRPKVNETLKFTDGWHMRPSNVYWSAGQWDPWTSITPLSDEDWAPKINVTTVIPECNVPPPQSEIFGYVIPNGYHCVDFFDNEFKQAQVSTKLFSAALHKWLPCFKKKD</sequence>
<evidence type="ECO:0000256" key="2">
    <source>
        <dbReference type="ARBA" id="ARBA00022670"/>
    </source>
</evidence>
<keyword evidence="3" id="KW-0732">Signal</keyword>
<keyword evidence="7" id="KW-1185">Reference proteome</keyword>
<dbReference type="Pfam" id="PF05577">
    <property type="entry name" value="Peptidase_S28"/>
    <property type="match status" value="1"/>
</dbReference>
<evidence type="ECO:0000256" key="3">
    <source>
        <dbReference type="ARBA" id="ARBA00022729"/>
    </source>
</evidence>
<dbReference type="GO" id="GO:0006508">
    <property type="term" value="P:proteolysis"/>
    <property type="evidence" value="ECO:0007669"/>
    <property type="project" value="UniProtKB-KW"/>
</dbReference>
<reference evidence="6" key="1">
    <citation type="submission" date="2023-03" db="EMBL/GenBank/DDBJ databases">
        <title>Emydomyces testavorans Genome Sequence.</title>
        <authorList>
            <person name="Hoyer L."/>
        </authorList>
    </citation>
    <scope>NUCLEOTIDE SEQUENCE</scope>
    <source>
        <strain evidence="6">16-2883</strain>
    </source>
</reference>
<keyword evidence="2" id="KW-0645">Protease</keyword>
<dbReference type="InterPro" id="IPR029058">
    <property type="entry name" value="AB_hydrolase_fold"/>
</dbReference>
<dbReference type="Proteomes" id="UP001219355">
    <property type="component" value="Chromosome 4"/>
</dbReference>
<dbReference type="AlphaFoldDB" id="A0AAF0IMX7"/>
<evidence type="ECO:0000256" key="5">
    <source>
        <dbReference type="ARBA" id="ARBA00023180"/>
    </source>
</evidence>
<gene>
    <name evidence="6" type="ORF">PRK78_005754</name>
</gene>
<dbReference type="PANTHER" id="PTHR11010">
    <property type="entry name" value="PROTEASE S28 PRO-X CARBOXYPEPTIDASE-RELATED"/>
    <property type="match status" value="1"/>
</dbReference>
<keyword evidence="5" id="KW-0325">Glycoprotein</keyword>
<name>A0AAF0IMX7_9EURO</name>
<evidence type="ECO:0000256" key="4">
    <source>
        <dbReference type="ARBA" id="ARBA00022801"/>
    </source>
</evidence>
<dbReference type="GO" id="GO:0008239">
    <property type="term" value="F:dipeptidyl-peptidase activity"/>
    <property type="evidence" value="ECO:0007669"/>
    <property type="project" value="TreeGrafter"/>
</dbReference>